<protein>
    <submittedName>
        <fullName evidence="2">Uncharacterized protein</fullName>
    </submittedName>
</protein>
<proteinExistence type="predicted"/>
<accession>A0A0A9DFW2</accession>
<keyword evidence="1" id="KW-1133">Transmembrane helix</keyword>
<evidence type="ECO:0000313" key="2">
    <source>
        <dbReference type="EMBL" id="JAD85563.1"/>
    </source>
</evidence>
<sequence length="51" mass="5691">MVSSNDSRKKPFAQVLTVSFFLILSGLSISLTSVGYFFLHSSALIRCFRCD</sequence>
<organism evidence="2">
    <name type="scientific">Arundo donax</name>
    <name type="common">Giant reed</name>
    <name type="synonym">Donax arundinaceus</name>
    <dbReference type="NCBI Taxonomy" id="35708"/>
    <lineage>
        <taxon>Eukaryota</taxon>
        <taxon>Viridiplantae</taxon>
        <taxon>Streptophyta</taxon>
        <taxon>Embryophyta</taxon>
        <taxon>Tracheophyta</taxon>
        <taxon>Spermatophyta</taxon>
        <taxon>Magnoliopsida</taxon>
        <taxon>Liliopsida</taxon>
        <taxon>Poales</taxon>
        <taxon>Poaceae</taxon>
        <taxon>PACMAD clade</taxon>
        <taxon>Arundinoideae</taxon>
        <taxon>Arundineae</taxon>
        <taxon>Arundo</taxon>
    </lineage>
</organism>
<keyword evidence="1" id="KW-0812">Transmembrane</keyword>
<keyword evidence="1" id="KW-0472">Membrane</keyword>
<feature type="transmembrane region" description="Helical" evidence="1">
    <location>
        <begin position="12"/>
        <end position="39"/>
    </location>
</feature>
<dbReference type="EMBL" id="GBRH01212332">
    <property type="protein sequence ID" value="JAD85563.1"/>
    <property type="molecule type" value="Transcribed_RNA"/>
</dbReference>
<reference evidence="2" key="2">
    <citation type="journal article" date="2015" name="Data Brief">
        <title>Shoot transcriptome of the giant reed, Arundo donax.</title>
        <authorList>
            <person name="Barrero R.A."/>
            <person name="Guerrero F.D."/>
            <person name="Moolhuijzen P."/>
            <person name="Goolsby J.A."/>
            <person name="Tidwell J."/>
            <person name="Bellgard S.E."/>
            <person name="Bellgard M.I."/>
        </authorList>
    </citation>
    <scope>NUCLEOTIDE SEQUENCE</scope>
    <source>
        <tissue evidence="2">Shoot tissue taken approximately 20 cm above the soil surface</tissue>
    </source>
</reference>
<evidence type="ECO:0000256" key="1">
    <source>
        <dbReference type="SAM" id="Phobius"/>
    </source>
</evidence>
<dbReference type="AlphaFoldDB" id="A0A0A9DFW2"/>
<name>A0A0A9DFW2_ARUDO</name>
<reference evidence="2" key="1">
    <citation type="submission" date="2014-09" db="EMBL/GenBank/DDBJ databases">
        <authorList>
            <person name="Magalhaes I.L.F."/>
            <person name="Oliveira U."/>
            <person name="Santos F.R."/>
            <person name="Vidigal T.H.D.A."/>
            <person name="Brescovit A.D."/>
            <person name="Santos A.J."/>
        </authorList>
    </citation>
    <scope>NUCLEOTIDE SEQUENCE</scope>
    <source>
        <tissue evidence="2">Shoot tissue taken approximately 20 cm above the soil surface</tissue>
    </source>
</reference>